<reference evidence="2" key="1">
    <citation type="journal article" date="2022" name="bioRxiv">
        <title>Thiovibrio frasassiensisgen. nov., sp. nov., an autotrophic, elemental sulfur disproportionating bacterium isolated from sulfidic karst sediment, and proposal of Thiovibrionaceae fam. nov.</title>
        <authorList>
            <person name="Aronson H."/>
            <person name="Thomas C."/>
            <person name="Bhattacharyya M."/>
            <person name="Eckstein S."/>
            <person name="Jensen S."/>
            <person name="Barco R."/>
            <person name="Macalady J."/>
            <person name="Amend J."/>
        </authorList>
    </citation>
    <scope>NUCLEOTIDE SEQUENCE</scope>
    <source>
        <strain evidence="2">RS19-109</strain>
    </source>
</reference>
<organism evidence="2 3">
    <name type="scientific">Thiovibrio frasassiensis</name>
    <dbReference type="NCBI Taxonomy" id="2984131"/>
    <lineage>
        <taxon>Bacteria</taxon>
        <taxon>Pseudomonadati</taxon>
        <taxon>Thermodesulfobacteriota</taxon>
        <taxon>Desulfobulbia</taxon>
        <taxon>Desulfobulbales</taxon>
        <taxon>Thiovibrionaceae</taxon>
        <taxon>Thiovibrio</taxon>
    </lineage>
</organism>
<gene>
    <name evidence="2" type="ORF">OLX77_00070</name>
</gene>
<accession>A0A9X4MDZ4</accession>
<dbReference type="RefSeq" id="WP_307631533.1">
    <property type="nucleotide sequence ID" value="NZ_JAPHEH010000001.1"/>
</dbReference>
<evidence type="ECO:0000313" key="3">
    <source>
        <dbReference type="Proteomes" id="UP001154240"/>
    </source>
</evidence>
<keyword evidence="3" id="KW-1185">Reference proteome</keyword>
<protein>
    <submittedName>
        <fullName evidence="2">Uncharacterized protein</fullName>
    </submittedName>
</protein>
<feature type="region of interest" description="Disordered" evidence="1">
    <location>
        <begin position="1"/>
        <end position="50"/>
    </location>
</feature>
<dbReference type="Proteomes" id="UP001154240">
    <property type="component" value="Unassembled WGS sequence"/>
</dbReference>
<evidence type="ECO:0000256" key="1">
    <source>
        <dbReference type="SAM" id="MobiDB-lite"/>
    </source>
</evidence>
<feature type="compositionally biased region" description="Basic and acidic residues" evidence="1">
    <location>
        <begin position="27"/>
        <end position="36"/>
    </location>
</feature>
<sequence length="111" mass="11956">MPIDPSATSVQTNVRTERPVSPYAGSEGEKKSKNNRSESGQTSQASPDVVARISAAALQASRALTQAGQAADQAGPEESVRESERREPQARQPQEQRARTEQRSRGINVVV</sequence>
<feature type="compositionally biased region" description="Polar residues" evidence="1">
    <location>
        <begin position="37"/>
        <end position="46"/>
    </location>
</feature>
<feature type="region of interest" description="Disordered" evidence="1">
    <location>
        <begin position="63"/>
        <end position="111"/>
    </location>
</feature>
<comment type="caution">
    <text evidence="2">The sequence shown here is derived from an EMBL/GenBank/DDBJ whole genome shotgun (WGS) entry which is preliminary data.</text>
</comment>
<dbReference type="AlphaFoldDB" id="A0A9X4MDZ4"/>
<reference evidence="2" key="2">
    <citation type="submission" date="2022-10" db="EMBL/GenBank/DDBJ databases">
        <authorList>
            <person name="Aronson H.S."/>
        </authorList>
    </citation>
    <scope>NUCLEOTIDE SEQUENCE</scope>
    <source>
        <strain evidence="2">RS19-109</strain>
    </source>
</reference>
<feature type="compositionally biased region" description="Basic and acidic residues" evidence="1">
    <location>
        <begin position="78"/>
        <end position="104"/>
    </location>
</feature>
<name>A0A9X4MDZ4_9BACT</name>
<evidence type="ECO:0000313" key="2">
    <source>
        <dbReference type="EMBL" id="MDG4474551.1"/>
    </source>
</evidence>
<feature type="compositionally biased region" description="Polar residues" evidence="1">
    <location>
        <begin position="1"/>
        <end position="14"/>
    </location>
</feature>
<proteinExistence type="predicted"/>
<dbReference type="EMBL" id="JAPHEH010000001">
    <property type="protein sequence ID" value="MDG4474551.1"/>
    <property type="molecule type" value="Genomic_DNA"/>
</dbReference>